<dbReference type="Proteomes" id="UP000236664">
    <property type="component" value="Unassembled WGS sequence"/>
</dbReference>
<name>A0A2K0WE74_GIBNY</name>
<sequence length="60" mass="7074">MPVDFLAPEPRKDQVPPARFLARGRIFYEICPKEMRLAGLHVPIFEDDAVSIKFMTWQWI</sequence>
<gene>
    <name evidence="1" type="ORF">FNYG_06165</name>
</gene>
<keyword evidence="2" id="KW-1185">Reference proteome</keyword>
<evidence type="ECO:0000313" key="2">
    <source>
        <dbReference type="Proteomes" id="UP000236664"/>
    </source>
</evidence>
<protein>
    <submittedName>
        <fullName evidence="1">Uncharacterized protein</fullName>
    </submittedName>
</protein>
<accession>A0A2K0WE74</accession>
<comment type="caution">
    <text evidence="1">The sequence shown here is derived from an EMBL/GenBank/DDBJ whole genome shotgun (WGS) entry which is preliminary data.</text>
</comment>
<reference evidence="1 2" key="1">
    <citation type="submission" date="2017-06" db="EMBL/GenBank/DDBJ databases">
        <title>Genome of Fusarium nygamai isolate CS10214.</title>
        <authorList>
            <person name="Gardiner D.M."/>
            <person name="Obanor F."/>
            <person name="Kazan K."/>
        </authorList>
    </citation>
    <scope>NUCLEOTIDE SEQUENCE [LARGE SCALE GENOMIC DNA]</scope>
    <source>
        <strain evidence="1 2">CS10214</strain>
    </source>
</reference>
<proteinExistence type="predicted"/>
<dbReference type="EMBL" id="MTQA01000077">
    <property type="protein sequence ID" value="PNP80566.1"/>
    <property type="molecule type" value="Genomic_DNA"/>
</dbReference>
<dbReference type="AlphaFoldDB" id="A0A2K0WE74"/>
<organism evidence="1 2">
    <name type="scientific">Gibberella nygamai</name>
    <name type="common">Bean root rot disease fungus</name>
    <name type="synonym">Fusarium nygamai</name>
    <dbReference type="NCBI Taxonomy" id="42673"/>
    <lineage>
        <taxon>Eukaryota</taxon>
        <taxon>Fungi</taxon>
        <taxon>Dikarya</taxon>
        <taxon>Ascomycota</taxon>
        <taxon>Pezizomycotina</taxon>
        <taxon>Sordariomycetes</taxon>
        <taxon>Hypocreomycetidae</taxon>
        <taxon>Hypocreales</taxon>
        <taxon>Nectriaceae</taxon>
        <taxon>Fusarium</taxon>
        <taxon>Fusarium fujikuroi species complex</taxon>
    </lineage>
</organism>
<evidence type="ECO:0000313" key="1">
    <source>
        <dbReference type="EMBL" id="PNP80566.1"/>
    </source>
</evidence>
<dbReference type="OrthoDB" id="5062243at2759"/>